<organism evidence="1 2">
    <name type="scientific">Culter alburnus</name>
    <name type="common">Topmouth culter</name>
    <dbReference type="NCBI Taxonomy" id="194366"/>
    <lineage>
        <taxon>Eukaryota</taxon>
        <taxon>Metazoa</taxon>
        <taxon>Chordata</taxon>
        <taxon>Craniata</taxon>
        <taxon>Vertebrata</taxon>
        <taxon>Euteleostomi</taxon>
        <taxon>Actinopterygii</taxon>
        <taxon>Neopterygii</taxon>
        <taxon>Teleostei</taxon>
        <taxon>Ostariophysi</taxon>
        <taxon>Cypriniformes</taxon>
        <taxon>Xenocyprididae</taxon>
        <taxon>Xenocypridinae</taxon>
        <taxon>Culter</taxon>
    </lineage>
</organism>
<accession>A0AAW2A4I7</accession>
<evidence type="ECO:0000313" key="1">
    <source>
        <dbReference type="EMBL" id="KAK9967968.1"/>
    </source>
</evidence>
<dbReference type="Proteomes" id="UP001479290">
    <property type="component" value="Unassembled WGS sequence"/>
</dbReference>
<proteinExistence type="predicted"/>
<reference evidence="1 2" key="1">
    <citation type="submission" date="2024-05" db="EMBL/GenBank/DDBJ databases">
        <title>A high-quality chromosomal-level genome assembly of Topmouth culter (Culter alburnus).</title>
        <authorList>
            <person name="Zhao H."/>
        </authorList>
    </citation>
    <scope>NUCLEOTIDE SEQUENCE [LARGE SCALE GENOMIC DNA]</scope>
    <source>
        <strain evidence="1">CATC2023</strain>
        <tissue evidence="1">Muscle</tissue>
    </source>
</reference>
<gene>
    <name evidence="1" type="ORF">ABG768_002323</name>
</gene>
<name>A0AAW2A4I7_CULAL</name>
<keyword evidence="2" id="KW-1185">Reference proteome</keyword>
<feature type="non-terminal residue" evidence="1">
    <location>
        <position position="51"/>
    </location>
</feature>
<sequence>MNIIVMLDQELPIKVKGATAVALSDARELSVSVSTNRWTLSERKVHTHRFP</sequence>
<dbReference type="AlphaFoldDB" id="A0AAW2A4I7"/>
<comment type="caution">
    <text evidence="1">The sequence shown here is derived from an EMBL/GenBank/DDBJ whole genome shotgun (WGS) entry which is preliminary data.</text>
</comment>
<evidence type="ECO:0000313" key="2">
    <source>
        <dbReference type="Proteomes" id="UP001479290"/>
    </source>
</evidence>
<protein>
    <submittedName>
        <fullName evidence="1">Uncharacterized protein</fullName>
    </submittedName>
</protein>
<dbReference type="EMBL" id="JAWDJR010000010">
    <property type="protein sequence ID" value="KAK9967968.1"/>
    <property type="molecule type" value="Genomic_DNA"/>
</dbReference>